<sequence>MTDYISINSSDKSDDLDSTLLSPTMTDSGNQFNDFKSSESLVTFNKTKMVYSNDDELSAHFSVFLSSYKMNDNDHVGICRLPDDTFIVSKLISDCDVDSELENLDDIELLDDDKIIAKKTCFNQKDLPMDKKPSYFQFCYQNIDGAILGKSTPFQIKDVAEMQSSSSITTPQMVESTATTSGIERPDEEDFIVVSFFHLKFDLVSENSTIPLSI</sequence>
<proteinExistence type="predicted"/>
<accession>A0A1Y3BSB6</accession>
<evidence type="ECO:0000313" key="1">
    <source>
        <dbReference type="EMBL" id="OTF82858.1"/>
    </source>
</evidence>
<protein>
    <submittedName>
        <fullName evidence="1">Uncharacterized protein</fullName>
    </submittedName>
</protein>
<comment type="caution">
    <text evidence="1">The sequence shown here is derived from an EMBL/GenBank/DDBJ whole genome shotgun (WGS) entry which is preliminary data.</text>
</comment>
<dbReference type="Gene3D" id="2.60.40.2840">
    <property type="match status" value="1"/>
</dbReference>
<dbReference type="EMBL" id="MUJZ01006414">
    <property type="protein sequence ID" value="OTF82858.1"/>
    <property type="molecule type" value="Genomic_DNA"/>
</dbReference>
<organism evidence="1 2">
    <name type="scientific">Euroglyphus maynei</name>
    <name type="common">Mayne's house dust mite</name>
    <dbReference type="NCBI Taxonomy" id="6958"/>
    <lineage>
        <taxon>Eukaryota</taxon>
        <taxon>Metazoa</taxon>
        <taxon>Ecdysozoa</taxon>
        <taxon>Arthropoda</taxon>
        <taxon>Chelicerata</taxon>
        <taxon>Arachnida</taxon>
        <taxon>Acari</taxon>
        <taxon>Acariformes</taxon>
        <taxon>Sarcoptiformes</taxon>
        <taxon>Astigmata</taxon>
        <taxon>Psoroptidia</taxon>
        <taxon>Analgoidea</taxon>
        <taxon>Pyroglyphidae</taxon>
        <taxon>Pyroglyphinae</taxon>
        <taxon>Euroglyphus</taxon>
    </lineage>
</organism>
<name>A0A1Y3BSB6_EURMA</name>
<dbReference type="AlphaFoldDB" id="A0A1Y3BSB6"/>
<dbReference type="Proteomes" id="UP000194236">
    <property type="component" value="Unassembled WGS sequence"/>
</dbReference>
<evidence type="ECO:0000313" key="2">
    <source>
        <dbReference type="Proteomes" id="UP000194236"/>
    </source>
</evidence>
<gene>
    <name evidence="1" type="ORF">BLA29_009314</name>
</gene>
<reference evidence="1 2" key="1">
    <citation type="submission" date="2017-03" db="EMBL/GenBank/DDBJ databases">
        <title>Genome Survey of Euroglyphus maynei.</title>
        <authorList>
            <person name="Arlian L.G."/>
            <person name="Morgan M.S."/>
            <person name="Rider S.D."/>
        </authorList>
    </citation>
    <scope>NUCLEOTIDE SEQUENCE [LARGE SCALE GENOMIC DNA]</scope>
    <source>
        <strain evidence="1">Arlian Lab</strain>
        <tissue evidence="1">Whole body</tissue>
    </source>
</reference>
<keyword evidence="2" id="KW-1185">Reference proteome</keyword>
<feature type="non-terminal residue" evidence="1">
    <location>
        <position position="214"/>
    </location>
</feature>